<name>A0A6C0D2V4_9ZZZZ</name>
<sequence>MFELVIDLVEGETYHVVQTGGFVEGDMIYLGGSFFRYFDSTCSFQVHQRYYNFYRYVTKHEYYTKVKEKYDQTSLNIVLKRLVDESFQW</sequence>
<accession>A0A6C0D2V4</accession>
<reference evidence="1" key="1">
    <citation type="journal article" date="2020" name="Nature">
        <title>Giant virus diversity and host interactions through global metagenomics.</title>
        <authorList>
            <person name="Schulz F."/>
            <person name="Roux S."/>
            <person name="Paez-Espino D."/>
            <person name="Jungbluth S."/>
            <person name="Walsh D.A."/>
            <person name="Denef V.J."/>
            <person name="McMahon K.D."/>
            <person name="Konstantinidis K.T."/>
            <person name="Eloe-Fadrosh E.A."/>
            <person name="Kyrpides N.C."/>
            <person name="Woyke T."/>
        </authorList>
    </citation>
    <scope>NUCLEOTIDE SEQUENCE</scope>
    <source>
        <strain evidence="1">GVMAG-M-3300023174-107</strain>
    </source>
</reference>
<dbReference type="AlphaFoldDB" id="A0A6C0D2V4"/>
<dbReference type="EMBL" id="MN739528">
    <property type="protein sequence ID" value="QHT10783.1"/>
    <property type="molecule type" value="Genomic_DNA"/>
</dbReference>
<protein>
    <submittedName>
        <fullName evidence="1">Uncharacterized protein</fullName>
    </submittedName>
</protein>
<proteinExistence type="predicted"/>
<evidence type="ECO:0000313" key="1">
    <source>
        <dbReference type="EMBL" id="QHT10783.1"/>
    </source>
</evidence>
<organism evidence="1">
    <name type="scientific">viral metagenome</name>
    <dbReference type="NCBI Taxonomy" id="1070528"/>
    <lineage>
        <taxon>unclassified sequences</taxon>
        <taxon>metagenomes</taxon>
        <taxon>organismal metagenomes</taxon>
    </lineage>
</organism>